<comment type="caution">
    <text evidence="1">The sequence shown here is derived from an EMBL/GenBank/DDBJ whole genome shotgun (WGS) entry which is preliminary data.</text>
</comment>
<proteinExistence type="predicted"/>
<dbReference type="Proteomes" id="UP000708208">
    <property type="component" value="Unassembled WGS sequence"/>
</dbReference>
<name>A0A8J2LIZ3_9HEXA</name>
<organism evidence="1 2">
    <name type="scientific">Allacma fusca</name>
    <dbReference type="NCBI Taxonomy" id="39272"/>
    <lineage>
        <taxon>Eukaryota</taxon>
        <taxon>Metazoa</taxon>
        <taxon>Ecdysozoa</taxon>
        <taxon>Arthropoda</taxon>
        <taxon>Hexapoda</taxon>
        <taxon>Collembola</taxon>
        <taxon>Symphypleona</taxon>
        <taxon>Sminthuridae</taxon>
        <taxon>Allacma</taxon>
    </lineage>
</organism>
<accession>A0A8J2LIZ3</accession>
<evidence type="ECO:0000313" key="1">
    <source>
        <dbReference type="EMBL" id="CAG7837647.1"/>
    </source>
</evidence>
<sequence length="44" mass="5034">LTESWTYLLSDHLPSFSVWSECVCCRKTGCSNIPARYDTFSESL</sequence>
<keyword evidence="2" id="KW-1185">Reference proteome</keyword>
<reference evidence="1" key="1">
    <citation type="submission" date="2021-06" db="EMBL/GenBank/DDBJ databases">
        <authorList>
            <person name="Hodson N. C."/>
            <person name="Mongue J. A."/>
            <person name="Jaron S. K."/>
        </authorList>
    </citation>
    <scope>NUCLEOTIDE SEQUENCE</scope>
</reference>
<protein>
    <submittedName>
        <fullName evidence="1">Uncharacterized protein</fullName>
    </submittedName>
</protein>
<dbReference type="AlphaFoldDB" id="A0A8J2LIZ3"/>
<dbReference type="EMBL" id="CAJVCH010571494">
    <property type="protein sequence ID" value="CAG7837647.1"/>
    <property type="molecule type" value="Genomic_DNA"/>
</dbReference>
<feature type="non-terminal residue" evidence="1">
    <location>
        <position position="1"/>
    </location>
</feature>
<gene>
    <name evidence="1" type="ORF">AFUS01_LOCUS46729</name>
</gene>
<evidence type="ECO:0000313" key="2">
    <source>
        <dbReference type="Proteomes" id="UP000708208"/>
    </source>
</evidence>